<feature type="coiled-coil region" evidence="1">
    <location>
        <begin position="1057"/>
        <end position="1167"/>
    </location>
</feature>
<organism evidence="2 3">
    <name type="scientific">Acholeplasma hippikon</name>
    <dbReference type="NCBI Taxonomy" id="264636"/>
    <lineage>
        <taxon>Bacteria</taxon>
        <taxon>Bacillati</taxon>
        <taxon>Mycoplasmatota</taxon>
        <taxon>Mollicutes</taxon>
        <taxon>Acholeplasmatales</taxon>
        <taxon>Acholeplasmataceae</taxon>
        <taxon>Acholeplasma</taxon>
    </lineage>
</organism>
<dbReference type="Gene3D" id="1.10.287.1490">
    <property type="match status" value="1"/>
</dbReference>
<reference evidence="2 3" key="1">
    <citation type="submission" date="2019-01" db="EMBL/GenBank/DDBJ databases">
        <authorList>
            <consortium name="Pathogen Informatics"/>
        </authorList>
    </citation>
    <scope>NUCLEOTIDE SEQUENCE [LARGE SCALE GENOMIC DNA]</scope>
    <source>
        <strain evidence="2 3">NCTC10172</strain>
    </source>
</reference>
<keyword evidence="3" id="KW-1185">Reference proteome</keyword>
<feature type="coiled-coil region" evidence="1">
    <location>
        <begin position="1006"/>
        <end position="1033"/>
    </location>
</feature>
<feature type="coiled-coil region" evidence="1">
    <location>
        <begin position="790"/>
        <end position="831"/>
    </location>
</feature>
<feature type="coiled-coil region" evidence="1">
    <location>
        <begin position="721"/>
        <end position="752"/>
    </location>
</feature>
<name>A0A449BJL8_9MOLU</name>
<keyword evidence="1" id="KW-0175">Coiled coil</keyword>
<feature type="coiled-coil region" evidence="1">
    <location>
        <begin position="358"/>
        <end position="390"/>
    </location>
</feature>
<dbReference type="EMBL" id="LR215050">
    <property type="protein sequence ID" value="VEU82628.1"/>
    <property type="molecule type" value="Genomic_DNA"/>
</dbReference>
<dbReference type="AlphaFoldDB" id="A0A449BJL8"/>
<evidence type="ECO:0000313" key="3">
    <source>
        <dbReference type="Proteomes" id="UP000290909"/>
    </source>
</evidence>
<proteinExistence type="predicted"/>
<protein>
    <submittedName>
        <fullName evidence="2">Uncharacterized protein</fullName>
    </submittedName>
</protein>
<dbReference type="Proteomes" id="UP000290909">
    <property type="component" value="Chromosome"/>
</dbReference>
<accession>A0A449BJL8</accession>
<sequence length="1189" mass="141714">MDFKFIGEAISMLNSFAEKDKKYKQITDDITNLLSNLEVEFLSFTTAHNNVLNETFNSQNNIKKIHDAKIDILYDSFEHYKDEVKHKIDNLKRVKSESLVLIDEEIKTTINKLEQDLLDAKTAFDEILSANEINKSKDLSYIEKTILEIKKDSSKSIAQIELNYNQDLNKIESRFKHMEESYNQKIKEFEMGVLEEKSKIQIVKNEYREQSDSKYLSIKNEYHQQSMAFNKKVDSIKKKRNDKLNKLTNDFNNQIEPLQQLLSIIEAEYQANSEIIQKEYDEKLSLHKEKYENIVENFNHAKQKIIRESTEHITLLNSKLSAYKEYLAKERMESQKEHNEKLIGLSEQERTLLNKERNKKLRQQDNELNKQILRTNKENLQKSKEQYELLSLAEAKFIEEMTDWRIEEKVLGLNFKLQNYNNYLNYQNKLKENDVNQKKLKITFDHDVEQLDIEQIELISPLETSLASDNAMSERDVNLLSNDTNYHLNHYQFKEDNLDYKLQIFKLEQKLMLDKERLLLDHLRSVYAITQQLGIEKENVIRDQQIKNQELKTNLIIETNTLNEKLAELNYALKRSEIETQINYLQKEKQALHTFYDKDLNTDVEVLKFDLSFEEERLLLTENLEVVNRDVGLLSKDLNVIHSRIDHLFNQIFLIYNIQHHLMLKLVKLYQLPAHPEDVKVFINLNNEIFKDLRIVQEQAKDDFLLDIKNFHEIKINDITGQKYQSLVQELEEELNTKLQDLDEDQRQIENSIKKIDYQIQVLGNNVDKIQSNINKIEVLKSEESTRKGQRQHQNEIDSLVRQINSIEIEMNNLEKEIERHKKPIDKIEQQRLMLKDKFELDKKNLHAKQQLDAKVYFEQLSFYQNFMKKLTNLFNAYENKVLVLTTKLNQPLYLTDDLIKDAQKSFQRVEDNFERQANFFYQDLLKYSIQVFDKLNLEQNTLKDNYQKLLQKNMVLNKKKIANLKFLKNQQIIRHNQNLNTLKHEEQTYIKTLSLNINKEKQPKINDLRADIKLLESQIMATEEKLKNELLLIDDNLKSAIDQMKADHQKNLVRTHEQYLRNVQKATDAIDQKQKNLKQLEESTKVKNNLLFTRFNQTDAKLKEQLKEKLQQLKEQHQKNDQNCTRKIEHLTNELHALYLKHNTLIQEEAKKSKQIALQIDKIEKRKKQRELKDAKKSYQYKIRALKL</sequence>
<dbReference type="RefSeq" id="WP_035369224.1">
    <property type="nucleotide sequence ID" value="NZ_LR215050.1"/>
</dbReference>
<evidence type="ECO:0000256" key="1">
    <source>
        <dbReference type="SAM" id="Coils"/>
    </source>
</evidence>
<evidence type="ECO:0000313" key="2">
    <source>
        <dbReference type="EMBL" id="VEU82628.1"/>
    </source>
</evidence>
<dbReference type="STRING" id="1408416.GCA_000702765_00838"/>
<dbReference type="KEGG" id="ahk:NCTC10172_00647"/>
<gene>
    <name evidence="2" type="ORF">NCTC10172_00647</name>
</gene>